<dbReference type="Proteomes" id="UP001201812">
    <property type="component" value="Unassembled WGS sequence"/>
</dbReference>
<evidence type="ECO:0000313" key="2">
    <source>
        <dbReference type="EMBL" id="KAI1720467.1"/>
    </source>
</evidence>
<dbReference type="AlphaFoldDB" id="A0AAD4N7Z9"/>
<comment type="caution">
    <text evidence="2">The sequence shown here is derived from an EMBL/GenBank/DDBJ whole genome shotgun (WGS) entry which is preliminary data.</text>
</comment>
<feature type="region of interest" description="Disordered" evidence="1">
    <location>
        <begin position="1"/>
        <end position="36"/>
    </location>
</feature>
<dbReference type="EMBL" id="JAKKPZ010000005">
    <property type="protein sequence ID" value="KAI1720467.1"/>
    <property type="molecule type" value="Genomic_DNA"/>
</dbReference>
<evidence type="ECO:0000313" key="3">
    <source>
        <dbReference type="Proteomes" id="UP001201812"/>
    </source>
</evidence>
<sequence>MASGNPGFSGCRAPQNFSHPTRIRASDTSIASSRRDKQNEVLLSRIRVGRGKIWLPEILDFREVAHLRTFHAPLGSGRVIRQSLPLDETSKMSYYSAGSEWGVGRYGLRKSWIFGLGGARSAADAR</sequence>
<organism evidence="2 3">
    <name type="scientific">Ditylenchus destructor</name>
    <dbReference type="NCBI Taxonomy" id="166010"/>
    <lineage>
        <taxon>Eukaryota</taxon>
        <taxon>Metazoa</taxon>
        <taxon>Ecdysozoa</taxon>
        <taxon>Nematoda</taxon>
        <taxon>Chromadorea</taxon>
        <taxon>Rhabditida</taxon>
        <taxon>Tylenchina</taxon>
        <taxon>Tylenchomorpha</taxon>
        <taxon>Sphaerularioidea</taxon>
        <taxon>Anguinidae</taxon>
        <taxon>Anguininae</taxon>
        <taxon>Ditylenchus</taxon>
    </lineage>
</organism>
<gene>
    <name evidence="2" type="ORF">DdX_04699</name>
</gene>
<name>A0AAD4N7Z9_9BILA</name>
<protein>
    <submittedName>
        <fullName evidence="2">Uncharacterized protein</fullName>
    </submittedName>
</protein>
<reference evidence="2" key="1">
    <citation type="submission" date="2022-01" db="EMBL/GenBank/DDBJ databases">
        <title>Genome Sequence Resource for Two Populations of Ditylenchus destructor, the Migratory Endoparasitic Phytonematode.</title>
        <authorList>
            <person name="Zhang H."/>
            <person name="Lin R."/>
            <person name="Xie B."/>
        </authorList>
    </citation>
    <scope>NUCLEOTIDE SEQUENCE</scope>
    <source>
        <strain evidence="2">BazhouSP</strain>
    </source>
</reference>
<evidence type="ECO:0000256" key="1">
    <source>
        <dbReference type="SAM" id="MobiDB-lite"/>
    </source>
</evidence>
<proteinExistence type="predicted"/>
<accession>A0AAD4N7Z9</accession>
<keyword evidence="3" id="KW-1185">Reference proteome</keyword>